<dbReference type="InterPro" id="IPR038763">
    <property type="entry name" value="DHH_sf"/>
</dbReference>
<dbReference type="InterPro" id="IPR003156">
    <property type="entry name" value="DHHA1_dom"/>
</dbReference>
<organism evidence="2">
    <name type="scientific">Menopon gallinae</name>
    <name type="common">poultry shaft louse</name>
    <dbReference type="NCBI Taxonomy" id="328185"/>
    <lineage>
        <taxon>Eukaryota</taxon>
        <taxon>Metazoa</taxon>
        <taxon>Ecdysozoa</taxon>
        <taxon>Arthropoda</taxon>
        <taxon>Hexapoda</taxon>
        <taxon>Insecta</taxon>
        <taxon>Pterygota</taxon>
        <taxon>Neoptera</taxon>
        <taxon>Paraneoptera</taxon>
        <taxon>Psocodea</taxon>
        <taxon>Troctomorpha</taxon>
        <taxon>Phthiraptera</taxon>
        <taxon>Amblycera</taxon>
        <taxon>Menoponidae</taxon>
        <taxon>Menopon</taxon>
    </lineage>
</organism>
<dbReference type="SUPFAM" id="SSF64182">
    <property type="entry name" value="DHH phosphoesterases"/>
    <property type="match status" value="1"/>
</dbReference>
<comment type="caution">
    <text evidence="2">The sequence shown here is derived from an EMBL/GenBank/DDBJ whole genome shotgun (WGS) entry which is preliminary data.</text>
</comment>
<evidence type="ECO:0000259" key="1">
    <source>
        <dbReference type="Pfam" id="PF02272"/>
    </source>
</evidence>
<dbReference type="GO" id="GO:0003676">
    <property type="term" value="F:nucleic acid binding"/>
    <property type="evidence" value="ECO:0007669"/>
    <property type="project" value="InterPro"/>
</dbReference>
<proteinExistence type="predicted"/>
<dbReference type="Gene3D" id="3.10.310.30">
    <property type="match status" value="1"/>
</dbReference>
<feature type="domain" description="DHHA1" evidence="1">
    <location>
        <begin position="61"/>
        <end position="131"/>
    </location>
</feature>
<dbReference type="AlphaFoldDB" id="A0AAW2H8T2"/>
<dbReference type="Pfam" id="PF02272">
    <property type="entry name" value="DHHA1"/>
    <property type="match status" value="1"/>
</dbReference>
<gene>
    <name evidence="2" type="ORF">PYX00_011937</name>
</gene>
<dbReference type="EMBL" id="JARGDH010000006">
    <property type="protein sequence ID" value="KAL0266219.1"/>
    <property type="molecule type" value="Genomic_DNA"/>
</dbReference>
<sequence>MCTLASLANFISYVHTMLGRVREYADHRILTFYELRTHKDKRDFSHNSHYIYHTLFMVESTEAVVFIKEDQLKGILGVSLRSKDRLNVASFAKDHYGGGGHKNAAGFRVPLALKSREELEKEVVAQLEEELEKLKD</sequence>
<accession>A0AAW2H8T2</accession>
<reference evidence="2" key="1">
    <citation type="journal article" date="2024" name="Gigascience">
        <title>Chromosome-level genome of the poultry shaft louse Menopon gallinae provides insight into the host-switching and adaptive evolution of parasitic lice.</title>
        <authorList>
            <person name="Xu Y."/>
            <person name="Ma L."/>
            <person name="Liu S."/>
            <person name="Liang Y."/>
            <person name="Liu Q."/>
            <person name="He Z."/>
            <person name="Tian L."/>
            <person name="Duan Y."/>
            <person name="Cai W."/>
            <person name="Li H."/>
            <person name="Song F."/>
        </authorList>
    </citation>
    <scope>NUCLEOTIDE SEQUENCE</scope>
    <source>
        <strain evidence="2">Cailab_2023a</strain>
    </source>
</reference>
<evidence type="ECO:0000313" key="2">
    <source>
        <dbReference type="EMBL" id="KAL0266219.1"/>
    </source>
</evidence>
<name>A0AAW2H8T2_9NEOP</name>
<protein>
    <recommendedName>
        <fullName evidence="1">DHHA1 domain-containing protein</fullName>
    </recommendedName>
</protein>